<dbReference type="AlphaFoldDB" id="A0A0E9VXD8"/>
<name>A0A0E9VXD8_ANGAN</name>
<evidence type="ECO:0000313" key="1">
    <source>
        <dbReference type="EMBL" id="JAH81980.1"/>
    </source>
</evidence>
<proteinExistence type="predicted"/>
<protein>
    <submittedName>
        <fullName evidence="1">Uncharacterized protein</fullName>
    </submittedName>
</protein>
<accession>A0A0E9VXD8</accession>
<dbReference type="EMBL" id="GBXM01026597">
    <property type="protein sequence ID" value="JAH81980.1"/>
    <property type="molecule type" value="Transcribed_RNA"/>
</dbReference>
<organism evidence="1">
    <name type="scientific">Anguilla anguilla</name>
    <name type="common">European freshwater eel</name>
    <name type="synonym">Muraena anguilla</name>
    <dbReference type="NCBI Taxonomy" id="7936"/>
    <lineage>
        <taxon>Eukaryota</taxon>
        <taxon>Metazoa</taxon>
        <taxon>Chordata</taxon>
        <taxon>Craniata</taxon>
        <taxon>Vertebrata</taxon>
        <taxon>Euteleostomi</taxon>
        <taxon>Actinopterygii</taxon>
        <taxon>Neopterygii</taxon>
        <taxon>Teleostei</taxon>
        <taxon>Anguilliformes</taxon>
        <taxon>Anguillidae</taxon>
        <taxon>Anguilla</taxon>
    </lineage>
</organism>
<reference evidence="1" key="1">
    <citation type="submission" date="2014-11" db="EMBL/GenBank/DDBJ databases">
        <authorList>
            <person name="Amaro Gonzalez C."/>
        </authorList>
    </citation>
    <scope>NUCLEOTIDE SEQUENCE</scope>
</reference>
<sequence length="22" mass="2417">MCKMGVGLVQLHVFLQGVRAET</sequence>
<reference evidence="1" key="2">
    <citation type="journal article" date="2015" name="Fish Shellfish Immunol.">
        <title>Early steps in the European eel (Anguilla anguilla)-Vibrio vulnificus interaction in the gills: Role of the RtxA13 toxin.</title>
        <authorList>
            <person name="Callol A."/>
            <person name="Pajuelo D."/>
            <person name="Ebbesson L."/>
            <person name="Teles M."/>
            <person name="MacKenzie S."/>
            <person name="Amaro C."/>
        </authorList>
    </citation>
    <scope>NUCLEOTIDE SEQUENCE</scope>
</reference>